<proteinExistence type="predicted"/>
<dbReference type="AlphaFoldDB" id="W2SP61"/>
<reference evidence="2" key="1">
    <citation type="journal article" date="2014" name="Nat. Genet.">
        <title>Genome of the human hookworm Necator americanus.</title>
        <authorList>
            <person name="Tang Y.T."/>
            <person name="Gao X."/>
            <person name="Rosa B.A."/>
            <person name="Abubucker S."/>
            <person name="Hallsworth-Pepin K."/>
            <person name="Martin J."/>
            <person name="Tyagi R."/>
            <person name="Heizer E."/>
            <person name="Zhang X."/>
            <person name="Bhonagiri-Palsikar V."/>
            <person name="Minx P."/>
            <person name="Warren W.C."/>
            <person name="Wang Q."/>
            <person name="Zhan B."/>
            <person name="Hotez P.J."/>
            <person name="Sternberg P.W."/>
            <person name="Dougall A."/>
            <person name="Gaze S.T."/>
            <person name="Mulvenna J."/>
            <person name="Sotillo J."/>
            <person name="Ranganathan S."/>
            <person name="Rabelo E.M."/>
            <person name="Wilson R.K."/>
            <person name="Felgner P.L."/>
            <person name="Bethony J."/>
            <person name="Hawdon J.M."/>
            <person name="Gasser R.B."/>
            <person name="Loukas A."/>
            <person name="Mitreva M."/>
        </authorList>
    </citation>
    <scope>NUCLEOTIDE SEQUENCE [LARGE SCALE GENOMIC DNA]</scope>
</reference>
<dbReference type="KEGG" id="nai:NECAME_04915"/>
<dbReference type="InterPro" id="IPR036085">
    <property type="entry name" value="PAZ_dom_sf"/>
</dbReference>
<accession>W2SP61</accession>
<dbReference type="OrthoDB" id="445936at2759"/>
<gene>
    <name evidence="1" type="ORF">NECAME_04915</name>
</gene>
<dbReference type="EMBL" id="KI668947">
    <property type="protein sequence ID" value="ETN70492.1"/>
    <property type="molecule type" value="Genomic_DNA"/>
</dbReference>
<evidence type="ECO:0000313" key="2">
    <source>
        <dbReference type="Proteomes" id="UP000053676"/>
    </source>
</evidence>
<keyword evidence="2" id="KW-1185">Reference proteome</keyword>
<protein>
    <submittedName>
        <fullName evidence="1">Uncharacterized protein</fullName>
    </submittedName>
</protein>
<organism evidence="1 2">
    <name type="scientific">Necator americanus</name>
    <name type="common">Human hookworm</name>
    <dbReference type="NCBI Taxonomy" id="51031"/>
    <lineage>
        <taxon>Eukaryota</taxon>
        <taxon>Metazoa</taxon>
        <taxon>Ecdysozoa</taxon>
        <taxon>Nematoda</taxon>
        <taxon>Chromadorea</taxon>
        <taxon>Rhabditida</taxon>
        <taxon>Rhabditina</taxon>
        <taxon>Rhabditomorpha</taxon>
        <taxon>Strongyloidea</taxon>
        <taxon>Ancylostomatidae</taxon>
        <taxon>Bunostominae</taxon>
        <taxon>Necator</taxon>
    </lineage>
</organism>
<dbReference type="Proteomes" id="UP000053676">
    <property type="component" value="Unassembled WGS sequence"/>
</dbReference>
<dbReference type="STRING" id="51031.W2SP61"/>
<evidence type="ECO:0000313" key="1">
    <source>
        <dbReference type="EMBL" id="ETN70492.1"/>
    </source>
</evidence>
<dbReference type="Pfam" id="PF23278">
    <property type="entry name" value="Piwi_N"/>
    <property type="match status" value="1"/>
</dbReference>
<dbReference type="SUPFAM" id="SSF101690">
    <property type="entry name" value="PAZ domain"/>
    <property type="match status" value="1"/>
</dbReference>
<sequence length="97" mass="11499">MEPEPERMKLPPHLGTSGRRIQLVANFVPLSQQPDLCCAQYHVEFEPQVESKSFRHQILKQERIQEHIGTTFIFDGMILYTVNDRNFEVNDFYNKEF</sequence>
<name>W2SP61_NECAM</name>